<organism evidence="2 3">
    <name type="scientific">Ruminococcus albus</name>
    <dbReference type="NCBI Taxonomy" id="1264"/>
    <lineage>
        <taxon>Bacteria</taxon>
        <taxon>Bacillati</taxon>
        <taxon>Bacillota</taxon>
        <taxon>Clostridia</taxon>
        <taxon>Eubacteriales</taxon>
        <taxon>Oscillospiraceae</taxon>
        <taxon>Ruminococcus</taxon>
    </lineage>
</organism>
<keyword evidence="1" id="KW-0732">Signal</keyword>
<gene>
    <name evidence="2" type="ORF">SAMN02910406_01218</name>
</gene>
<evidence type="ECO:0000313" key="3">
    <source>
        <dbReference type="Proteomes" id="UP000182192"/>
    </source>
</evidence>
<dbReference type="AlphaFoldDB" id="A0A1I1GSS8"/>
<dbReference type="Proteomes" id="UP000182192">
    <property type="component" value="Unassembled WGS sequence"/>
</dbReference>
<evidence type="ECO:0000256" key="1">
    <source>
        <dbReference type="SAM" id="SignalP"/>
    </source>
</evidence>
<reference evidence="2 3" key="1">
    <citation type="submission" date="2016-10" db="EMBL/GenBank/DDBJ databases">
        <authorList>
            <person name="de Groot N.N."/>
        </authorList>
    </citation>
    <scope>NUCLEOTIDE SEQUENCE [LARGE SCALE GENOMIC DNA]</scope>
    <source>
        <strain evidence="2 3">AR67</strain>
    </source>
</reference>
<dbReference type="SUPFAM" id="SSF49599">
    <property type="entry name" value="TRAF domain-like"/>
    <property type="match status" value="1"/>
</dbReference>
<sequence>MFKRISNLKKKILSVAMAAAILLTGEIGYGGLANSENAAVSTIITASAAKKKYYCKYKKKGCTYSNTDQSKVKSHEKHCQYRPFNYCKYKSYGCTFKHKDKSMVTSHEKTCDYRTRKCKYKSHGCTSTFNSQSDLEKHEKDCPYKKWCPHCRKNQSTVSSCDKHIPKCTKNPNRKCSDAALALLDPGLDPPKWDVTNQKWYCPYCYQEQNSNKSDVIVAGHIDVCNVRRYHDY</sequence>
<dbReference type="EMBL" id="FOKQ01000008">
    <property type="protein sequence ID" value="SFC14551.1"/>
    <property type="molecule type" value="Genomic_DNA"/>
</dbReference>
<evidence type="ECO:0000313" key="2">
    <source>
        <dbReference type="EMBL" id="SFC14551.1"/>
    </source>
</evidence>
<feature type="signal peptide" evidence="1">
    <location>
        <begin position="1"/>
        <end position="18"/>
    </location>
</feature>
<accession>A0A1I1GSS8</accession>
<dbReference type="Gene3D" id="3.30.40.10">
    <property type="entry name" value="Zinc/RING finger domain, C3HC4 (zinc finger)"/>
    <property type="match status" value="2"/>
</dbReference>
<proteinExistence type="predicted"/>
<dbReference type="InterPro" id="IPR013083">
    <property type="entry name" value="Znf_RING/FYVE/PHD"/>
</dbReference>
<name>A0A1I1GSS8_RUMAL</name>
<protein>
    <submittedName>
        <fullName evidence="2">Uncharacterized protein</fullName>
    </submittedName>
</protein>
<dbReference type="RefSeq" id="WP_074960660.1">
    <property type="nucleotide sequence ID" value="NZ_FOKQ01000008.1"/>
</dbReference>
<feature type="chain" id="PRO_5010187498" evidence="1">
    <location>
        <begin position="19"/>
        <end position="233"/>
    </location>
</feature>